<keyword evidence="7" id="KW-1133">Transmembrane helix</keyword>
<keyword evidence="3 6" id="KW-0378">Hydrolase</keyword>
<sequence length="320" mass="33328">MNAVLGLLVFAVAASTVAVAALRRAAWTHRAPRLAIAMWQALSASMLASLILAGAAMAVPALPLTTDAAELLHTCAMTLRAMYTSPGGAAAAIVAGAVTIGLTARVTYCLVDELLRARSQRRRQEQTLALVAHDDHRLGVTIVDHPDVAAYCMPGRRRRVVLTSAAVDALDTSQRSAIVAHELAHLRARHHLVIAAARALHRAVPVPPLRVAASEVIALVEMAADDAAAARHDRFTVAGALVRMAEMKAPAGALGAAGSATSLARRVNRLVDDPARMRPLTRGAVLLVLAGVLLVPLALAASPAYAATAIDYCPVMVTPA</sequence>
<dbReference type="InterPro" id="IPR052173">
    <property type="entry name" value="Beta-lactam_resp_regulator"/>
</dbReference>
<gene>
    <name evidence="10" type="ORF">L0C25_00925</name>
</gene>
<evidence type="ECO:0000256" key="5">
    <source>
        <dbReference type="ARBA" id="ARBA00023049"/>
    </source>
</evidence>
<evidence type="ECO:0000256" key="2">
    <source>
        <dbReference type="ARBA" id="ARBA00022723"/>
    </source>
</evidence>
<keyword evidence="7" id="KW-0812">Transmembrane</keyword>
<feature type="transmembrane region" description="Helical" evidence="7">
    <location>
        <begin position="284"/>
        <end position="306"/>
    </location>
</feature>
<dbReference type="PANTHER" id="PTHR34978">
    <property type="entry name" value="POSSIBLE SENSOR-TRANSDUCER PROTEIN BLAR"/>
    <property type="match status" value="1"/>
</dbReference>
<evidence type="ECO:0000256" key="1">
    <source>
        <dbReference type="ARBA" id="ARBA00022670"/>
    </source>
</evidence>
<comment type="cofactor">
    <cofactor evidence="6">
        <name>Zn(2+)</name>
        <dbReference type="ChEBI" id="CHEBI:29105"/>
    </cofactor>
    <text evidence="6">Binds 1 zinc ion per subunit.</text>
</comment>
<dbReference type="EMBL" id="CP094970">
    <property type="protein sequence ID" value="UYM05674.1"/>
    <property type="molecule type" value="Genomic_DNA"/>
</dbReference>
<dbReference type="RefSeq" id="WP_271634496.1">
    <property type="nucleotide sequence ID" value="NZ_CP094970.1"/>
</dbReference>
<name>A0AA46TIU6_9ACTN</name>
<dbReference type="PANTHER" id="PTHR34978:SF3">
    <property type="entry name" value="SLR0241 PROTEIN"/>
    <property type="match status" value="1"/>
</dbReference>
<protein>
    <submittedName>
        <fullName evidence="10">M56 family metallopeptidase</fullName>
    </submittedName>
</protein>
<dbReference type="GO" id="GO:0004222">
    <property type="term" value="F:metalloendopeptidase activity"/>
    <property type="evidence" value="ECO:0007669"/>
    <property type="project" value="InterPro"/>
</dbReference>
<feature type="transmembrane region" description="Helical" evidence="7">
    <location>
        <begin position="89"/>
        <end position="111"/>
    </location>
</feature>
<dbReference type="InterPro" id="IPR001915">
    <property type="entry name" value="Peptidase_M48"/>
</dbReference>
<reference evidence="10" key="1">
    <citation type="submission" date="2022-01" db="EMBL/GenBank/DDBJ databases">
        <title>Nocardioidaceae gen. sp. A5X3R13.</title>
        <authorList>
            <person name="Lopez Marin M.A."/>
            <person name="Uhlik O."/>
        </authorList>
    </citation>
    <scope>NUCLEOTIDE SEQUENCE</scope>
    <source>
        <strain evidence="10">A5X3R13</strain>
    </source>
</reference>
<proteinExistence type="inferred from homology"/>
<dbReference type="CDD" id="cd07326">
    <property type="entry name" value="M56_BlaR1_MecR1_like"/>
    <property type="match status" value="1"/>
</dbReference>
<dbReference type="GO" id="GO:0046872">
    <property type="term" value="F:metal ion binding"/>
    <property type="evidence" value="ECO:0007669"/>
    <property type="project" value="UniProtKB-KW"/>
</dbReference>
<dbReference type="KEGG" id="sgrg:L0C25_00925"/>
<evidence type="ECO:0000313" key="10">
    <source>
        <dbReference type="EMBL" id="UYM05674.1"/>
    </source>
</evidence>
<organism evidence="10 11">
    <name type="scientific">Solicola gregarius</name>
    <dbReference type="NCBI Taxonomy" id="2908642"/>
    <lineage>
        <taxon>Bacteria</taxon>
        <taxon>Bacillati</taxon>
        <taxon>Actinomycetota</taxon>
        <taxon>Actinomycetes</taxon>
        <taxon>Propionibacteriales</taxon>
        <taxon>Nocardioidaceae</taxon>
        <taxon>Solicola</taxon>
    </lineage>
</organism>
<keyword evidence="4 6" id="KW-0862">Zinc</keyword>
<evidence type="ECO:0000256" key="3">
    <source>
        <dbReference type="ARBA" id="ARBA00022801"/>
    </source>
</evidence>
<feature type="domain" description="Peptidase M48" evidence="9">
    <location>
        <begin position="138"/>
        <end position="265"/>
    </location>
</feature>
<comment type="similarity">
    <text evidence="6">Belongs to the peptidase M48 family.</text>
</comment>
<evidence type="ECO:0000313" key="11">
    <source>
        <dbReference type="Proteomes" id="UP001164390"/>
    </source>
</evidence>
<dbReference type="Pfam" id="PF01435">
    <property type="entry name" value="Peptidase_M48"/>
    <property type="match status" value="1"/>
</dbReference>
<evidence type="ECO:0000259" key="9">
    <source>
        <dbReference type="Pfam" id="PF01435"/>
    </source>
</evidence>
<keyword evidence="8" id="KW-0732">Signal</keyword>
<dbReference type="Proteomes" id="UP001164390">
    <property type="component" value="Chromosome"/>
</dbReference>
<feature type="transmembrane region" description="Helical" evidence="7">
    <location>
        <begin position="36"/>
        <end position="57"/>
    </location>
</feature>
<evidence type="ECO:0000256" key="8">
    <source>
        <dbReference type="SAM" id="SignalP"/>
    </source>
</evidence>
<evidence type="ECO:0000256" key="6">
    <source>
        <dbReference type="RuleBase" id="RU003983"/>
    </source>
</evidence>
<keyword evidence="11" id="KW-1185">Reference proteome</keyword>
<dbReference type="AlphaFoldDB" id="A0AA46TIU6"/>
<keyword evidence="1 6" id="KW-0645">Protease</keyword>
<dbReference type="GO" id="GO:0006508">
    <property type="term" value="P:proteolysis"/>
    <property type="evidence" value="ECO:0007669"/>
    <property type="project" value="UniProtKB-KW"/>
</dbReference>
<feature type="chain" id="PRO_5041289365" evidence="8">
    <location>
        <begin position="21"/>
        <end position="320"/>
    </location>
</feature>
<keyword evidence="7" id="KW-0472">Membrane</keyword>
<accession>A0AA46TIU6</accession>
<evidence type="ECO:0000256" key="7">
    <source>
        <dbReference type="SAM" id="Phobius"/>
    </source>
</evidence>
<keyword evidence="5 6" id="KW-0482">Metalloprotease</keyword>
<feature type="signal peptide" evidence="8">
    <location>
        <begin position="1"/>
        <end position="20"/>
    </location>
</feature>
<dbReference type="Gene3D" id="3.30.2010.10">
    <property type="entry name" value="Metalloproteases ('zincins'), catalytic domain"/>
    <property type="match status" value="1"/>
</dbReference>
<keyword evidence="2" id="KW-0479">Metal-binding</keyword>
<evidence type="ECO:0000256" key="4">
    <source>
        <dbReference type="ARBA" id="ARBA00022833"/>
    </source>
</evidence>